<name>A0A7J4IUH8_9ARCH</name>
<comment type="caution">
    <text evidence="1">The sequence shown here is derived from an EMBL/GenBank/DDBJ whole genome shotgun (WGS) entry which is preliminary data.</text>
</comment>
<dbReference type="AlphaFoldDB" id="A0A7J4IUH8"/>
<accession>A0A7J4IUH8</accession>
<organism evidence="1 2">
    <name type="scientific">Candidatus Iainarchaeum sp</name>
    <dbReference type="NCBI Taxonomy" id="3101447"/>
    <lineage>
        <taxon>Archaea</taxon>
        <taxon>Candidatus Iainarchaeota</taxon>
        <taxon>Candidatus Iainarchaeia</taxon>
        <taxon>Candidatus Iainarchaeales</taxon>
        <taxon>Candidatus Iainarchaeaceae</taxon>
        <taxon>Candidatus Iainarchaeum</taxon>
    </lineage>
</organism>
<reference evidence="2" key="1">
    <citation type="journal article" date="2020" name="bioRxiv">
        <title>A rank-normalized archaeal taxonomy based on genome phylogeny resolves widespread incomplete and uneven classifications.</title>
        <authorList>
            <person name="Rinke C."/>
            <person name="Chuvochina M."/>
            <person name="Mussig A.J."/>
            <person name="Chaumeil P.-A."/>
            <person name="Waite D.W."/>
            <person name="Whitman W.B."/>
            <person name="Parks D.H."/>
            <person name="Hugenholtz P."/>
        </authorList>
    </citation>
    <scope>NUCLEOTIDE SEQUENCE [LARGE SCALE GENOMIC DNA]</scope>
</reference>
<evidence type="ECO:0000313" key="2">
    <source>
        <dbReference type="Proteomes" id="UP000577419"/>
    </source>
</evidence>
<evidence type="ECO:0000313" key="1">
    <source>
        <dbReference type="EMBL" id="HIH07895.1"/>
    </source>
</evidence>
<evidence type="ECO:0008006" key="3">
    <source>
        <dbReference type="Google" id="ProtNLM"/>
    </source>
</evidence>
<dbReference type="SUPFAM" id="SSF55729">
    <property type="entry name" value="Acyl-CoA N-acyltransferases (Nat)"/>
    <property type="match status" value="1"/>
</dbReference>
<gene>
    <name evidence="1" type="ORF">HA237_00835</name>
</gene>
<protein>
    <recommendedName>
        <fullName evidence="3">GNAT family N-acetyltransferase</fullName>
    </recommendedName>
</protein>
<dbReference type="InterPro" id="IPR016181">
    <property type="entry name" value="Acyl_CoA_acyltransferase"/>
</dbReference>
<sequence>MENQAAFKQPSIELVELKRSELHKFFQIFEEARSKGELGHVAAPESLADVVDNYDRARGRYKLNYFLVRALEDFPQVSLRSGNVVGAIATFSDLEKGGGVIFNQFVKNEYRRLGFGTASLRAAKVF</sequence>
<dbReference type="EMBL" id="DUFG01000005">
    <property type="protein sequence ID" value="HIH07895.1"/>
    <property type="molecule type" value="Genomic_DNA"/>
</dbReference>
<proteinExistence type="predicted"/>
<dbReference type="Proteomes" id="UP000577419">
    <property type="component" value="Unassembled WGS sequence"/>
</dbReference>
<dbReference type="Gene3D" id="3.40.630.30">
    <property type="match status" value="1"/>
</dbReference>